<dbReference type="GO" id="GO:0005524">
    <property type="term" value="F:ATP binding"/>
    <property type="evidence" value="ECO:0007669"/>
    <property type="project" value="UniProtKB-KW"/>
</dbReference>
<dbReference type="OrthoDB" id="9758243at2"/>
<dbReference type="InterPro" id="IPR022625">
    <property type="entry name" value="TypeI_RM_Rsu_C"/>
</dbReference>
<dbReference type="InterPro" id="IPR007409">
    <property type="entry name" value="Restrct_endonuc_type1_HsdR_N"/>
</dbReference>
<dbReference type="EMBL" id="LR215036">
    <property type="protein sequence ID" value="VEU74208.1"/>
    <property type="molecule type" value="Genomic_DNA"/>
</dbReference>
<dbReference type="Pfam" id="PF18766">
    <property type="entry name" value="SWI2_SNF2"/>
    <property type="match status" value="1"/>
</dbReference>
<dbReference type="Gene3D" id="3.90.1570.50">
    <property type="match status" value="2"/>
</dbReference>
<proteinExistence type="inferred from homology"/>
<name>A0A449B0R2_9BACT</name>
<dbReference type="Pfam" id="PF04313">
    <property type="entry name" value="HSDR_N"/>
    <property type="match status" value="1"/>
</dbReference>
<dbReference type="SUPFAM" id="SSF52540">
    <property type="entry name" value="P-loop containing nucleoside triphosphate hydrolases"/>
    <property type="match status" value="2"/>
</dbReference>
<evidence type="ECO:0000256" key="4">
    <source>
        <dbReference type="ARBA" id="ARBA00022722"/>
    </source>
</evidence>
<evidence type="ECO:0000256" key="7">
    <source>
        <dbReference type="ARBA" id="ARBA00022759"/>
    </source>
</evidence>
<evidence type="ECO:0000256" key="11">
    <source>
        <dbReference type="RuleBase" id="RU364115"/>
    </source>
</evidence>
<dbReference type="Gene3D" id="3.40.50.300">
    <property type="entry name" value="P-loop containing nucleotide triphosphate hydrolases"/>
    <property type="match status" value="2"/>
</dbReference>
<dbReference type="InterPro" id="IPR051268">
    <property type="entry name" value="Type-I_R_enzyme_R_subunit"/>
</dbReference>
<keyword evidence="5 11" id="KW-0547">Nucleotide-binding</keyword>
<dbReference type="NCBIfam" id="TIGR00348">
    <property type="entry name" value="hsdR"/>
    <property type="match status" value="1"/>
</dbReference>
<keyword evidence="9 11" id="KW-0067">ATP-binding</keyword>
<comment type="similarity">
    <text evidence="2 11">Belongs to the HsdR family.</text>
</comment>
<evidence type="ECO:0000256" key="3">
    <source>
        <dbReference type="ARBA" id="ARBA00011296"/>
    </source>
</evidence>
<keyword evidence="6 11" id="KW-0680">Restriction system</keyword>
<protein>
    <recommendedName>
        <fullName evidence="11">Type I restriction enzyme endonuclease subunit</fullName>
        <shortName evidence="11">R protein</shortName>
        <ecNumber evidence="11">3.1.21.3</ecNumber>
    </recommendedName>
</protein>
<dbReference type="RefSeq" id="WP_129725059.1">
    <property type="nucleotide sequence ID" value="NZ_LR215036.1"/>
</dbReference>
<organism evidence="13 14">
    <name type="scientific">Mycoplasmopsis citelli</name>
    <dbReference type="NCBI Taxonomy" id="171281"/>
    <lineage>
        <taxon>Bacteria</taxon>
        <taxon>Bacillati</taxon>
        <taxon>Mycoplasmatota</taxon>
        <taxon>Mycoplasmoidales</taxon>
        <taxon>Metamycoplasmataceae</taxon>
        <taxon>Mycoplasmopsis</taxon>
    </lineage>
</organism>
<keyword evidence="10 11" id="KW-0238">DNA-binding</keyword>
<dbReference type="CDD" id="cd18800">
    <property type="entry name" value="SF2_C_EcoR124I-like"/>
    <property type="match status" value="1"/>
</dbReference>
<dbReference type="InterPro" id="IPR055180">
    <property type="entry name" value="HsdR_RecA-like_helicase_dom_2"/>
</dbReference>
<sequence length="1025" mass="120983">MDMKQIGSYNDDNWVVVKDFKETQKQEKPYQSEEQLENDFIKRLENLGYEYRPDINNEDLLKANLREQIQKLNKFEFKDKEWKRFYKEVIINAPKDIYGAAEKLQKIKVFAVNLIDREEKVKNIKIIDDDISNNSLQVINQYNTNSEKKNRYDVTILVNGLPLVQIELKRRGVNIKDAFEQIERYHEQSYSSGDGLFEYLQLFVISNGTFTKYYSNTTRWLSIKDKKDSNLKAGEIKTSNSYEFTINWADQNNEPINDLEDFTTYFFRKRTILSILIKYCVLTEDKKLLVMRPYQITACEEIQKQTKVALNNPKLIGTVDAGGYIWHSTGSGKTLTSFKVSQLLVAEFPNVKKVVFVVDRKDLDFQTIREFENYQKGSVSGTSSTKNLDEKLNDFSPQTSKKIIVTTIQKLNLYIKNNKNKKWAKDNSQATVFIFDECHRSQFGETHKKIKEYFKDYIFFGFTGTPIFEANTDQGKAFRTTRGIFGEKLHAYTILNAIKDENVLKFKIEYNKTAIKVNKLFKVKEIDKNFEHPRRIESIVEYTLNRYDRITNRQQKEMQKSGFNSLFACDSTKLAGLYYQEFKKQIAQKNIDLKIATIFSKEPSHKSENILDYDLADGFKAERLSVNEQNVLQEAINDFNNTFKTNYELNAEGFDNYYKEVSKKVKNREIDILIVCSMFLTGFDAPTLNTLWLDKDLTYHNLVQALSRTNRIYSSLKPHGNIVTFRDLKEQTEKALKLFSDKNASEICLLRDFRTYYEGPYSNKGRSVLGYRKLVEKLKNSFPLEALEKQDLSEEEEQDFIRTYNDLERTEVIVKTFDEFGLPEYPAFNSTLRQDYKSHYLKIYDKHQDNVIAKLAERNLIDLEYEINLIQNSDYGLREIIKLIEEQFNQINQKQEIKESIKKILLSQYKWRDKISLLDEFIDWILKKLKEKNKKIPIDYNYEWRLFIEEKINQIIEEIIVRLPVKDTVETRIFFKRCFDKGEVKDYGKEFNDLVKGPIFGNKNQNRLKVSQELNKLINKFRGLY</sequence>
<dbReference type="InterPro" id="IPR014001">
    <property type="entry name" value="Helicase_ATP-bd"/>
</dbReference>
<evidence type="ECO:0000256" key="5">
    <source>
        <dbReference type="ARBA" id="ARBA00022741"/>
    </source>
</evidence>
<dbReference type="InterPro" id="IPR027417">
    <property type="entry name" value="P-loop_NTPase"/>
</dbReference>
<dbReference type="AlphaFoldDB" id="A0A449B0R2"/>
<dbReference type="SMART" id="SM00487">
    <property type="entry name" value="DEXDc"/>
    <property type="match status" value="1"/>
</dbReference>
<evidence type="ECO:0000256" key="9">
    <source>
        <dbReference type="ARBA" id="ARBA00022840"/>
    </source>
</evidence>
<accession>A0A449B0R2</accession>
<evidence type="ECO:0000256" key="2">
    <source>
        <dbReference type="ARBA" id="ARBA00008598"/>
    </source>
</evidence>
<dbReference type="GO" id="GO:0003677">
    <property type="term" value="F:DNA binding"/>
    <property type="evidence" value="ECO:0007669"/>
    <property type="project" value="UniProtKB-KW"/>
</dbReference>
<dbReference type="GO" id="GO:0009307">
    <property type="term" value="P:DNA restriction-modification system"/>
    <property type="evidence" value="ECO:0007669"/>
    <property type="project" value="UniProtKB-KW"/>
</dbReference>
<evidence type="ECO:0000259" key="12">
    <source>
        <dbReference type="PROSITE" id="PS51192"/>
    </source>
</evidence>
<evidence type="ECO:0000313" key="14">
    <source>
        <dbReference type="Proteomes" id="UP000290985"/>
    </source>
</evidence>
<dbReference type="InterPro" id="IPR004473">
    <property type="entry name" value="Restrct_endonuc_typeI_HsdR"/>
</dbReference>
<comment type="catalytic activity">
    <reaction evidence="1 11">
        <text>Endonucleolytic cleavage of DNA to give random double-stranded fragments with terminal 5'-phosphates, ATP is simultaneously hydrolyzed.</text>
        <dbReference type="EC" id="3.1.21.3"/>
    </reaction>
</comment>
<gene>
    <name evidence="13" type="primary">hsdR_1</name>
    <name evidence="13" type="ORF">NCTC10181_00038</name>
</gene>
<comment type="subunit">
    <text evidence="3 11">The type I restriction/modification system is composed of three polypeptides R, M and S.</text>
</comment>
<dbReference type="Gene3D" id="1.20.58.910">
    <property type="match status" value="1"/>
</dbReference>
<dbReference type="KEGG" id="mcit:NCTC10181_00038"/>
<dbReference type="Proteomes" id="UP000290985">
    <property type="component" value="Chromosome"/>
</dbReference>
<evidence type="ECO:0000256" key="6">
    <source>
        <dbReference type="ARBA" id="ARBA00022747"/>
    </source>
</evidence>
<dbReference type="PANTHER" id="PTHR30195:SF16">
    <property type="entry name" value="TYPE I RESTRICTION ENZYME ENDONUCLEASE SUBUNIT"/>
    <property type="match status" value="1"/>
</dbReference>
<comment type="function">
    <text evidence="11">Subunit R is required for both nuclease and ATPase activities, but not for modification.</text>
</comment>
<dbReference type="GO" id="GO:0009035">
    <property type="term" value="F:type I site-specific deoxyribonuclease activity"/>
    <property type="evidence" value="ECO:0007669"/>
    <property type="project" value="UniProtKB-EC"/>
</dbReference>
<dbReference type="Pfam" id="PF22679">
    <property type="entry name" value="T1R_D3-like"/>
    <property type="match status" value="1"/>
</dbReference>
<reference evidence="13 14" key="1">
    <citation type="submission" date="2019-01" db="EMBL/GenBank/DDBJ databases">
        <authorList>
            <consortium name="Pathogen Informatics"/>
        </authorList>
    </citation>
    <scope>NUCLEOTIDE SEQUENCE [LARGE SCALE GENOMIC DNA]</scope>
    <source>
        <strain evidence="13 14">NCTC10181</strain>
    </source>
</reference>
<keyword evidence="8 11" id="KW-0378">Hydrolase</keyword>
<dbReference type="InterPro" id="IPR040980">
    <property type="entry name" value="SWI2_SNF2"/>
</dbReference>
<dbReference type="PROSITE" id="PS51192">
    <property type="entry name" value="HELICASE_ATP_BIND_1"/>
    <property type="match status" value="1"/>
</dbReference>
<dbReference type="PANTHER" id="PTHR30195">
    <property type="entry name" value="TYPE I SITE-SPECIFIC DEOXYRIBONUCLEASE PROTEIN SUBUNIT M AND R"/>
    <property type="match status" value="1"/>
</dbReference>
<feature type="domain" description="Helicase ATP-binding" evidence="12">
    <location>
        <begin position="314"/>
        <end position="484"/>
    </location>
</feature>
<dbReference type="REBASE" id="298643">
    <property type="entry name" value="Mci10181ORF39P"/>
</dbReference>
<keyword evidence="7 13" id="KW-0255">Endonuclease</keyword>
<dbReference type="Pfam" id="PF12008">
    <property type="entry name" value="EcoR124_C"/>
    <property type="match status" value="1"/>
</dbReference>
<evidence type="ECO:0000256" key="1">
    <source>
        <dbReference type="ARBA" id="ARBA00000851"/>
    </source>
</evidence>
<evidence type="ECO:0000256" key="8">
    <source>
        <dbReference type="ARBA" id="ARBA00022801"/>
    </source>
</evidence>
<evidence type="ECO:0000313" key="13">
    <source>
        <dbReference type="EMBL" id="VEU74208.1"/>
    </source>
</evidence>
<dbReference type="CDD" id="cd22332">
    <property type="entry name" value="HsdR_N"/>
    <property type="match status" value="1"/>
</dbReference>
<dbReference type="EC" id="3.1.21.3" evidence="11"/>
<evidence type="ECO:0000256" key="10">
    <source>
        <dbReference type="ARBA" id="ARBA00023125"/>
    </source>
</evidence>
<keyword evidence="14" id="KW-1185">Reference proteome</keyword>
<keyword evidence="4" id="KW-0540">Nuclease</keyword>